<reference evidence="2" key="4">
    <citation type="journal article" date="2015" name="G3 (Bethesda)">
        <title>Genome sequences of three phytopathogenic species of the Magnaporthaceae family of fungi.</title>
        <authorList>
            <person name="Okagaki L.H."/>
            <person name="Nunes C.C."/>
            <person name="Sailsbery J."/>
            <person name="Clay B."/>
            <person name="Brown D."/>
            <person name="John T."/>
            <person name="Oh Y."/>
            <person name="Young N."/>
            <person name="Fitzgerald M."/>
            <person name="Haas B.J."/>
            <person name="Zeng Q."/>
            <person name="Young S."/>
            <person name="Adiconis X."/>
            <person name="Fan L."/>
            <person name="Levin J.Z."/>
            <person name="Mitchell T.K."/>
            <person name="Okubara P.A."/>
            <person name="Farman M.L."/>
            <person name="Kohn L.M."/>
            <person name="Birren B."/>
            <person name="Ma L.-J."/>
            <person name="Dean R.A."/>
        </authorList>
    </citation>
    <scope>NUCLEOTIDE SEQUENCE</scope>
    <source>
        <strain evidence="2">R3-111a-1</strain>
    </source>
</reference>
<evidence type="ECO:0000313" key="1">
    <source>
        <dbReference type="EMBL" id="EJT82261.1"/>
    </source>
</evidence>
<proteinExistence type="predicted"/>
<keyword evidence="3" id="KW-1185">Reference proteome</keyword>
<evidence type="ECO:0000313" key="3">
    <source>
        <dbReference type="Proteomes" id="UP000006039"/>
    </source>
</evidence>
<dbReference type="VEuPathDB" id="FungiDB:GGTG_02235"/>
<dbReference type="EMBL" id="GL385395">
    <property type="protein sequence ID" value="EJT82261.1"/>
    <property type="molecule type" value="Genomic_DNA"/>
</dbReference>
<organism evidence="1">
    <name type="scientific">Gaeumannomyces tritici (strain R3-111a-1)</name>
    <name type="common">Wheat and barley take-all root rot fungus</name>
    <name type="synonym">Gaeumannomyces graminis var. tritici</name>
    <dbReference type="NCBI Taxonomy" id="644352"/>
    <lineage>
        <taxon>Eukaryota</taxon>
        <taxon>Fungi</taxon>
        <taxon>Dikarya</taxon>
        <taxon>Ascomycota</taxon>
        <taxon>Pezizomycotina</taxon>
        <taxon>Sordariomycetes</taxon>
        <taxon>Sordariomycetidae</taxon>
        <taxon>Magnaporthales</taxon>
        <taxon>Magnaporthaceae</taxon>
        <taxon>Gaeumannomyces</taxon>
    </lineage>
</organism>
<dbReference type="RefSeq" id="XP_009218270.1">
    <property type="nucleotide sequence ID" value="XM_009220006.1"/>
</dbReference>
<dbReference type="AlphaFoldDB" id="J3NLT5"/>
<dbReference type="EnsemblFungi" id="EJT82261">
    <property type="protein sequence ID" value="EJT82261"/>
    <property type="gene ID" value="GGTG_02235"/>
</dbReference>
<reference evidence="3" key="1">
    <citation type="submission" date="2010-07" db="EMBL/GenBank/DDBJ databases">
        <title>The genome sequence of Gaeumannomyces graminis var. tritici strain R3-111a-1.</title>
        <authorList>
            <consortium name="The Broad Institute Genome Sequencing Platform"/>
            <person name="Ma L.-J."/>
            <person name="Dead R."/>
            <person name="Young S."/>
            <person name="Zeng Q."/>
            <person name="Koehrsen M."/>
            <person name="Alvarado L."/>
            <person name="Berlin A."/>
            <person name="Chapman S.B."/>
            <person name="Chen Z."/>
            <person name="Freedman E."/>
            <person name="Gellesch M."/>
            <person name="Goldberg J."/>
            <person name="Griggs A."/>
            <person name="Gujja S."/>
            <person name="Heilman E.R."/>
            <person name="Heiman D."/>
            <person name="Hepburn T."/>
            <person name="Howarth C."/>
            <person name="Jen D."/>
            <person name="Larson L."/>
            <person name="Mehta T."/>
            <person name="Neiman D."/>
            <person name="Pearson M."/>
            <person name="Roberts A."/>
            <person name="Saif S."/>
            <person name="Shea T."/>
            <person name="Shenoy N."/>
            <person name="Sisk P."/>
            <person name="Stolte C."/>
            <person name="Sykes S."/>
            <person name="Walk T."/>
            <person name="White J."/>
            <person name="Yandava C."/>
            <person name="Haas B."/>
            <person name="Nusbaum C."/>
            <person name="Birren B."/>
        </authorList>
    </citation>
    <scope>NUCLEOTIDE SEQUENCE [LARGE SCALE GENOMIC DNA]</scope>
    <source>
        <strain evidence="3">R3-111a-1</strain>
    </source>
</reference>
<sequence length="116" mass="12927">MTKQAIALIQAVNKADKTKLVQALKPVSDIRARKNRRRRAPITGARKKDVLDVIELLRQTKVEASLFTILDISPPMREEIRVLDQAGSQDGTVGSACQVPRATGFPRLFMLCLCRN</sequence>
<reference evidence="1" key="2">
    <citation type="submission" date="2010-07" db="EMBL/GenBank/DDBJ databases">
        <authorList>
            <consortium name="The Broad Institute Genome Sequencing Platform"/>
            <consortium name="Broad Institute Genome Sequencing Center for Infectious Disease"/>
            <person name="Ma L.-J."/>
            <person name="Dead R."/>
            <person name="Young S."/>
            <person name="Zeng Q."/>
            <person name="Koehrsen M."/>
            <person name="Alvarado L."/>
            <person name="Berlin A."/>
            <person name="Chapman S.B."/>
            <person name="Chen Z."/>
            <person name="Freedman E."/>
            <person name="Gellesch M."/>
            <person name="Goldberg J."/>
            <person name="Griggs A."/>
            <person name="Gujja S."/>
            <person name="Heilman E.R."/>
            <person name="Heiman D."/>
            <person name="Hepburn T."/>
            <person name="Howarth C."/>
            <person name="Jen D."/>
            <person name="Larson L."/>
            <person name="Mehta T."/>
            <person name="Neiman D."/>
            <person name="Pearson M."/>
            <person name="Roberts A."/>
            <person name="Saif S."/>
            <person name="Shea T."/>
            <person name="Shenoy N."/>
            <person name="Sisk P."/>
            <person name="Stolte C."/>
            <person name="Sykes S."/>
            <person name="Walk T."/>
            <person name="White J."/>
            <person name="Yandava C."/>
            <person name="Haas B."/>
            <person name="Nusbaum C."/>
            <person name="Birren B."/>
        </authorList>
    </citation>
    <scope>NUCLEOTIDE SEQUENCE</scope>
    <source>
        <strain evidence="1">R3-111a-1</strain>
    </source>
</reference>
<dbReference type="HOGENOM" id="CLU_2097014_0_0_1"/>
<reference evidence="1" key="3">
    <citation type="submission" date="2010-09" db="EMBL/GenBank/DDBJ databases">
        <title>Annotation of Gaeumannomyces graminis var. tritici R3-111a-1.</title>
        <authorList>
            <consortium name="The Broad Institute Genome Sequencing Platform"/>
            <person name="Ma L.-J."/>
            <person name="Dead R."/>
            <person name="Young S.K."/>
            <person name="Zeng Q."/>
            <person name="Gargeya S."/>
            <person name="Fitzgerald M."/>
            <person name="Haas B."/>
            <person name="Abouelleil A."/>
            <person name="Alvarado L."/>
            <person name="Arachchi H.M."/>
            <person name="Berlin A."/>
            <person name="Brown A."/>
            <person name="Chapman S.B."/>
            <person name="Chen Z."/>
            <person name="Dunbar C."/>
            <person name="Freedman E."/>
            <person name="Gearin G."/>
            <person name="Gellesch M."/>
            <person name="Goldberg J."/>
            <person name="Griggs A."/>
            <person name="Gujja S."/>
            <person name="Heiman D."/>
            <person name="Howarth C."/>
            <person name="Larson L."/>
            <person name="Lui A."/>
            <person name="MacDonald P.J.P."/>
            <person name="Mehta T."/>
            <person name="Montmayeur A."/>
            <person name="Murphy C."/>
            <person name="Neiman D."/>
            <person name="Pearson M."/>
            <person name="Priest M."/>
            <person name="Roberts A."/>
            <person name="Saif S."/>
            <person name="Shea T."/>
            <person name="Shenoy N."/>
            <person name="Sisk P."/>
            <person name="Stolte C."/>
            <person name="Sykes S."/>
            <person name="Yandava C."/>
            <person name="Wortman J."/>
            <person name="Nusbaum C."/>
            <person name="Birren B."/>
        </authorList>
    </citation>
    <scope>NUCLEOTIDE SEQUENCE</scope>
    <source>
        <strain evidence="1">R3-111a-1</strain>
    </source>
</reference>
<reference evidence="2" key="5">
    <citation type="submission" date="2018-04" db="UniProtKB">
        <authorList>
            <consortium name="EnsemblFungi"/>
        </authorList>
    </citation>
    <scope>IDENTIFICATION</scope>
    <source>
        <strain evidence="2">R3-111a-1</strain>
    </source>
</reference>
<dbReference type="Proteomes" id="UP000006039">
    <property type="component" value="Unassembled WGS sequence"/>
</dbReference>
<evidence type="ECO:0000313" key="2">
    <source>
        <dbReference type="EnsemblFungi" id="EJT82261"/>
    </source>
</evidence>
<dbReference type="GeneID" id="20342693"/>
<protein>
    <submittedName>
        <fullName evidence="1 2">Uncharacterized protein</fullName>
    </submittedName>
</protein>
<gene>
    <name evidence="2" type="primary">20342693</name>
    <name evidence="1" type="ORF">GGTG_02235</name>
</gene>
<name>J3NLT5_GAET3</name>
<accession>J3NLT5</accession>